<name>A0AA40KJC2_9HYME</name>
<evidence type="ECO:0000313" key="2">
    <source>
        <dbReference type="EMBL" id="KAK1122417.1"/>
    </source>
</evidence>
<dbReference type="AlphaFoldDB" id="A0AA40KJC2"/>
<dbReference type="EMBL" id="JAHYIQ010000023">
    <property type="protein sequence ID" value="KAK1122417.1"/>
    <property type="molecule type" value="Genomic_DNA"/>
</dbReference>
<comment type="caution">
    <text evidence="2">The sequence shown here is derived from an EMBL/GenBank/DDBJ whole genome shotgun (WGS) entry which is preliminary data.</text>
</comment>
<feature type="region of interest" description="Disordered" evidence="1">
    <location>
        <begin position="1"/>
        <end position="121"/>
    </location>
</feature>
<feature type="compositionally biased region" description="Basic and acidic residues" evidence="1">
    <location>
        <begin position="21"/>
        <end position="35"/>
    </location>
</feature>
<evidence type="ECO:0000256" key="1">
    <source>
        <dbReference type="SAM" id="MobiDB-lite"/>
    </source>
</evidence>
<evidence type="ECO:0000313" key="3">
    <source>
        <dbReference type="Proteomes" id="UP001177670"/>
    </source>
</evidence>
<protein>
    <submittedName>
        <fullName evidence="2">Uncharacterized protein</fullName>
    </submittedName>
</protein>
<gene>
    <name evidence="2" type="ORF">K0M31_009640</name>
</gene>
<proteinExistence type="predicted"/>
<organism evidence="2 3">
    <name type="scientific">Melipona bicolor</name>
    <dbReference type="NCBI Taxonomy" id="60889"/>
    <lineage>
        <taxon>Eukaryota</taxon>
        <taxon>Metazoa</taxon>
        <taxon>Ecdysozoa</taxon>
        <taxon>Arthropoda</taxon>
        <taxon>Hexapoda</taxon>
        <taxon>Insecta</taxon>
        <taxon>Pterygota</taxon>
        <taxon>Neoptera</taxon>
        <taxon>Endopterygota</taxon>
        <taxon>Hymenoptera</taxon>
        <taxon>Apocrita</taxon>
        <taxon>Aculeata</taxon>
        <taxon>Apoidea</taxon>
        <taxon>Anthophila</taxon>
        <taxon>Apidae</taxon>
        <taxon>Melipona</taxon>
    </lineage>
</organism>
<feature type="compositionally biased region" description="Basic and acidic residues" evidence="1">
    <location>
        <begin position="61"/>
        <end position="74"/>
    </location>
</feature>
<dbReference type="Proteomes" id="UP001177670">
    <property type="component" value="Unassembled WGS sequence"/>
</dbReference>
<accession>A0AA40KJC2</accession>
<reference evidence="2" key="1">
    <citation type="submission" date="2021-10" db="EMBL/GenBank/DDBJ databases">
        <title>Melipona bicolor Genome sequencing and assembly.</title>
        <authorList>
            <person name="Araujo N.S."/>
            <person name="Arias M.C."/>
        </authorList>
    </citation>
    <scope>NUCLEOTIDE SEQUENCE</scope>
    <source>
        <strain evidence="2">USP_2M_L1-L4_2017</strain>
        <tissue evidence="2">Whole body</tissue>
    </source>
</reference>
<keyword evidence="3" id="KW-1185">Reference proteome</keyword>
<sequence length="121" mass="13167">METLGGEKVAAGNKPVDTLVDVERGSDVADREMKRNVVTAGQPRYTKSSRHAGDTGPPVLGERRNGDAGSETKKPQGWRIYVGRLGDGSSSVTKRFLERPGDDGVELDDDEARSRPAKMRR</sequence>